<keyword evidence="2" id="KW-0472">Membrane</keyword>
<dbReference type="EMBL" id="CP015249">
    <property type="protein sequence ID" value="ANB16224.1"/>
    <property type="molecule type" value="Genomic_DNA"/>
</dbReference>
<accession>A0A167G791</accession>
<proteinExistence type="predicted"/>
<keyword evidence="2" id="KW-0812">Transmembrane</keyword>
<keyword evidence="4" id="KW-1185">Reference proteome</keyword>
<feature type="transmembrane region" description="Helical" evidence="2">
    <location>
        <begin position="6"/>
        <end position="27"/>
    </location>
</feature>
<dbReference type="RefSeq" id="WP_150131945.1">
    <property type="nucleotide sequence ID" value="NZ_CP015249.1"/>
</dbReference>
<evidence type="ECO:0000313" key="4">
    <source>
        <dbReference type="Proteomes" id="UP000076830"/>
    </source>
</evidence>
<keyword evidence="2" id="KW-1133">Transmembrane helix</keyword>
<feature type="region of interest" description="Disordered" evidence="1">
    <location>
        <begin position="43"/>
        <end position="89"/>
    </location>
</feature>
<evidence type="ECO:0000256" key="2">
    <source>
        <dbReference type="SAM" id="Phobius"/>
    </source>
</evidence>
<protein>
    <submittedName>
        <fullName evidence="3">Uncharacterized protein</fullName>
    </submittedName>
</protein>
<reference evidence="3 4" key="1">
    <citation type="submission" date="2016-04" db="EMBL/GenBank/DDBJ databases">
        <title>Complete genome sequence of Dokdonella koreensis DS-123T.</title>
        <authorList>
            <person name="Kim J.F."/>
            <person name="Lee H."/>
            <person name="Kwak M.-J."/>
        </authorList>
    </citation>
    <scope>NUCLEOTIDE SEQUENCE [LARGE SCALE GENOMIC DNA]</scope>
    <source>
        <strain evidence="3 4">DS-123</strain>
    </source>
</reference>
<dbReference type="KEGG" id="dko:I596_185"/>
<name>A0A167G791_9GAMM</name>
<dbReference type="AlphaFoldDB" id="A0A167G791"/>
<evidence type="ECO:0000256" key="1">
    <source>
        <dbReference type="SAM" id="MobiDB-lite"/>
    </source>
</evidence>
<evidence type="ECO:0000313" key="3">
    <source>
        <dbReference type="EMBL" id="ANB16224.1"/>
    </source>
</evidence>
<gene>
    <name evidence="3" type="ORF">I596_185</name>
</gene>
<sequence length="89" mass="9987">MNFPLPGVRITVIHGSPFMLLVVVATYGQEIREIEMKGGHARVAEGRRKKRAGNAREITLGLRLPPWARPRTRLQRRPPSGEPRDHAGT</sequence>
<organism evidence="3 4">
    <name type="scientific">Dokdonella koreensis DS-123</name>
    <dbReference type="NCBI Taxonomy" id="1300342"/>
    <lineage>
        <taxon>Bacteria</taxon>
        <taxon>Pseudomonadati</taxon>
        <taxon>Pseudomonadota</taxon>
        <taxon>Gammaproteobacteria</taxon>
        <taxon>Lysobacterales</taxon>
        <taxon>Rhodanobacteraceae</taxon>
        <taxon>Dokdonella</taxon>
    </lineage>
</organism>
<dbReference type="Proteomes" id="UP000076830">
    <property type="component" value="Chromosome"/>
</dbReference>